<feature type="transmembrane region" description="Helical" evidence="8">
    <location>
        <begin position="300"/>
        <end position="317"/>
    </location>
</feature>
<evidence type="ECO:0000256" key="2">
    <source>
        <dbReference type="ARBA" id="ARBA00007935"/>
    </source>
</evidence>
<name>A0A5C8ZBX9_9ACTN</name>
<dbReference type="Pfam" id="PF01032">
    <property type="entry name" value="FecCD"/>
    <property type="match status" value="1"/>
</dbReference>
<dbReference type="CDD" id="cd06550">
    <property type="entry name" value="TM_ABC_iron-siderophores_like"/>
    <property type="match status" value="1"/>
</dbReference>
<dbReference type="Gene3D" id="1.10.3470.10">
    <property type="entry name" value="ABC transporter involved in vitamin B12 uptake, BtuC"/>
    <property type="match status" value="1"/>
</dbReference>
<evidence type="ECO:0000256" key="4">
    <source>
        <dbReference type="ARBA" id="ARBA00022475"/>
    </source>
</evidence>
<dbReference type="PANTHER" id="PTHR30472:SF1">
    <property type="entry name" value="FE(3+) DICITRATE TRANSPORT SYSTEM PERMEASE PROTEIN FECC-RELATED"/>
    <property type="match status" value="1"/>
</dbReference>
<evidence type="ECO:0000256" key="3">
    <source>
        <dbReference type="ARBA" id="ARBA00022448"/>
    </source>
</evidence>
<dbReference type="InterPro" id="IPR037294">
    <property type="entry name" value="ABC_BtuC-like"/>
</dbReference>
<protein>
    <submittedName>
        <fullName evidence="9">Iron ABC transporter permease</fullName>
    </submittedName>
</protein>
<dbReference type="GO" id="GO:0022857">
    <property type="term" value="F:transmembrane transporter activity"/>
    <property type="evidence" value="ECO:0007669"/>
    <property type="project" value="InterPro"/>
</dbReference>
<dbReference type="OrthoDB" id="9782305at2"/>
<sequence>MGVALAVLVAVLAVASLAVGSRPVPPDAALRALWDPGSSPDALVVNQLRVPRTVLGVLVGAALGCAGAVVQALTRNPLAEPGLLGVNAGAAAAVVVVISVLGVGAPLGLAAAALVGAGLATAAVLAIGASRGVSGDPVRLVLAGVALAACLHSVTGAVTLLDSRTFDSYRFWVVGSLEGRQLGTALVVAPVVVAGGVLAWALGRGLDALALGQDVGRSLGLRTGRVRLLALLAVTLLCGGATAAAGPVSFVGLVVPHAVRLLVGPGLRRTLPLCVLGGAALVLASDVVGRVVARPAELEVGIVTAFVGAPLLLWLALSGARR</sequence>
<dbReference type="FunFam" id="1.10.3470.10:FF:000001">
    <property type="entry name" value="Vitamin B12 ABC transporter permease BtuC"/>
    <property type="match status" value="1"/>
</dbReference>
<evidence type="ECO:0000256" key="5">
    <source>
        <dbReference type="ARBA" id="ARBA00022692"/>
    </source>
</evidence>
<keyword evidence="4" id="KW-1003">Cell membrane</keyword>
<dbReference type="AlphaFoldDB" id="A0A5C8ZBX9"/>
<dbReference type="InterPro" id="IPR000522">
    <property type="entry name" value="ABC_transptr_permease_BtuC"/>
</dbReference>
<feature type="transmembrane region" description="Helical" evidence="8">
    <location>
        <begin position="140"/>
        <end position="161"/>
    </location>
</feature>
<dbReference type="PANTHER" id="PTHR30472">
    <property type="entry name" value="FERRIC ENTEROBACTIN TRANSPORT SYSTEM PERMEASE PROTEIN"/>
    <property type="match status" value="1"/>
</dbReference>
<dbReference type="GO" id="GO:0033214">
    <property type="term" value="P:siderophore-iron import into cell"/>
    <property type="evidence" value="ECO:0007669"/>
    <property type="project" value="TreeGrafter"/>
</dbReference>
<keyword evidence="7 8" id="KW-0472">Membrane</keyword>
<feature type="transmembrane region" description="Helical" evidence="8">
    <location>
        <begin position="181"/>
        <end position="202"/>
    </location>
</feature>
<evidence type="ECO:0000256" key="8">
    <source>
        <dbReference type="SAM" id="Phobius"/>
    </source>
</evidence>
<evidence type="ECO:0000313" key="9">
    <source>
        <dbReference type="EMBL" id="TXR55615.1"/>
    </source>
</evidence>
<dbReference type="GO" id="GO:0005886">
    <property type="term" value="C:plasma membrane"/>
    <property type="evidence" value="ECO:0007669"/>
    <property type="project" value="UniProtKB-SubCell"/>
</dbReference>
<comment type="similarity">
    <text evidence="2">Belongs to the binding-protein-dependent transport system permease family. FecCD subfamily.</text>
</comment>
<feature type="transmembrane region" description="Helical" evidence="8">
    <location>
        <begin position="270"/>
        <end position="288"/>
    </location>
</feature>
<feature type="transmembrane region" description="Helical" evidence="8">
    <location>
        <begin position="107"/>
        <end position="128"/>
    </location>
</feature>
<feature type="transmembrane region" description="Helical" evidence="8">
    <location>
        <begin position="228"/>
        <end position="250"/>
    </location>
</feature>
<comment type="subcellular location">
    <subcellularLocation>
        <location evidence="1">Cell membrane</location>
        <topology evidence="1">Multi-pass membrane protein</topology>
    </subcellularLocation>
</comment>
<dbReference type="SUPFAM" id="SSF81345">
    <property type="entry name" value="ABC transporter involved in vitamin B12 uptake, BtuC"/>
    <property type="match status" value="1"/>
</dbReference>
<feature type="transmembrane region" description="Helical" evidence="8">
    <location>
        <begin position="53"/>
        <end position="70"/>
    </location>
</feature>
<proteinExistence type="inferred from homology"/>
<organism evidence="9 10">
    <name type="scientific">Quadrisphaera setariae</name>
    <dbReference type="NCBI Taxonomy" id="2593304"/>
    <lineage>
        <taxon>Bacteria</taxon>
        <taxon>Bacillati</taxon>
        <taxon>Actinomycetota</taxon>
        <taxon>Actinomycetes</taxon>
        <taxon>Kineosporiales</taxon>
        <taxon>Kineosporiaceae</taxon>
        <taxon>Quadrisphaera</taxon>
    </lineage>
</organism>
<dbReference type="EMBL" id="VKAC01000008">
    <property type="protein sequence ID" value="TXR55615.1"/>
    <property type="molecule type" value="Genomic_DNA"/>
</dbReference>
<evidence type="ECO:0000256" key="6">
    <source>
        <dbReference type="ARBA" id="ARBA00022989"/>
    </source>
</evidence>
<evidence type="ECO:0000313" key="10">
    <source>
        <dbReference type="Proteomes" id="UP000321234"/>
    </source>
</evidence>
<evidence type="ECO:0000256" key="1">
    <source>
        <dbReference type="ARBA" id="ARBA00004651"/>
    </source>
</evidence>
<reference evidence="9 10" key="1">
    <citation type="submission" date="2019-07" db="EMBL/GenBank/DDBJ databases">
        <title>Quadrisphaera sp. strain DD2A genome sequencing and assembly.</title>
        <authorList>
            <person name="Kim I."/>
        </authorList>
    </citation>
    <scope>NUCLEOTIDE SEQUENCE [LARGE SCALE GENOMIC DNA]</scope>
    <source>
        <strain evidence="9 10">DD2A</strain>
    </source>
</reference>
<comment type="caution">
    <text evidence="9">The sequence shown here is derived from an EMBL/GenBank/DDBJ whole genome shotgun (WGS) entry which is preliminary data.</text>
</comment>
<keyword evidence="6 8" id="KW-1133">Transmembrane helix</keyword>
<feature type="transmembrane region" description="Helical" evidence="8">
    <location>
        <begin position="82"/>
        <end position="101"/>
    </location>
</feature>
<keyword evidence="10" id="KW-1185">Reference proteome</keyword>
<keyword evidence="5 8" id="KW-0812">Transmembrane</keyword>
<gene>
    <name evidence="9" type="ORF">FMM08_14545</name>
</gene>
<keyword evidence="3" id="KW-0813">Transport</keyword>
<accession>A0A5C8ZBX9</accession>
<dbReference type="Proteomes" id="UP000321234">
    <property type="component" value="Unassembled WGS sequence"/>
</dbReference>
<evidence type="ECO:0000256" key="7">
    <source>
        <dbReference type="ARBA" id="ARBA00023136"/>
    </source>
</evidence>